<keyword evidence="2" id="KW-1185">Reference proteome</keyword>
<comment type="caution">
    <text evidence="1">The sequence shown here is derived from an EMBL/GenBank/DDBJ whole genome shotgun (WGS) entry which is preliminary data.</text>
</comment>
<sequence length="79" mass="8936">MVASVGYVAKTKGTKERLSRQGYQLVNEEEVLKLVEDSIASPHRPPEESQVLIGIPRDFSMVRRDDSPLLFDVRFAGLY</sequence>
<proteinExistence type="predicted"/>
<dbReference type="EMBL" id="JAPQKH010000002">
    <property type="protein sequence ID" value="KAJ5113439.1"/>
    <property type="molecule type" value="Genomic_DNA"/>
</dbReference>
<organism evidence="1 2">
    <name type="scientific">Penicillium angulare</name>
    <dbReference type="NCBI Taxonomy" id="116970"/>
    <lineage>
        <taxon>Eukaryota</taxon>
        <taxon>Fungi</taxon>
        <taxon>Dikarya</taxon>
        <taxon>Ascomycota</taxon>
        <taxon>Pezizomycotina</taxon>
        <taxon>Eurotiomycetes</taxon>
        <taxon>Eurotiomycetidae</taxon>
        <taxon>Eurotiales</taxon>
        <taxon>Aspergillaceae</taxon>
        <taxon>Penicillium</taxon>
    </lineage>
</organism>
<reference evidence="1" key="2">
    <citation type="journal article" date="2023" name="IMA Fungus">
        <title>Comparative genomic study of the Penicillium genus elucidates a diverse pangenome and 15 lateral gene transfer events.</title>
        <authorList>
            <person name="Petersen C."/>
            <person name="Sorensen T."/>
            <person name="Nielsen M.R."/>
            <person name="Sondergaard T.E."/>
            <person name="Sorensen J.L."/>
            <person name="Fitzpatrick D.A."/>
            <person name="Frisvad J.C."/>
            <person name="Nielsen K.L."/>
        </authorList>
    </citation>
    <scope>NUCLEOTIDE SEQUENCE</scope>
    <source>
        <strain evidence="1">IBT 30069</strain>
    </source>
</reference>
<dbReference type="AlphaFoldDB" id="A0A9W9G778"/>
<evidence type="ECO:0000313" key="2">
    <source>
        <dbReference type="Proteomes" id="UP001149165"/>
    </source>
</evidence>
<dbReference type="Proteomes" id="UP001149165">
    <property type="component" value="Unassembled WGS sequence"/>
</dbReference>
<accession>A0A9W9G778</accession>
<gene>
    <name evidence="1" type="ORF">N7456_001973</name>
</gene>
<evidence type="ECO:0000313" key="1">
    <source>
        <dbReference type="EMBL" id="KAJ5113439.1"/>
    </source>
</evidence>
<protein>
    <submittedName>
        <fullName evidence="1">Polyketide synthase</fullName>
    </submittedName>
</protein>
<name>A0A9W9G778_9EURO</name>
<reference evidence="1" key="1">
    <citation type="submission" date="2022-11" db="EMBL/GenBank/DDBJ databases">
        <authorList>
            <person name="Petersen C."/>
        </authorList>
    </citation>
    <scope>NUCLEOTIDE SEQUENCE</scope>
    <source>
        <strain evidence="1">IBT 30069</strain>
    </source>
</reference>